<name>A0A5E9G405_9MICO</name>
<proteinExistence type="predicted"/>
<accession>A0A5E9G405</accession>
<dbReference type="EMBL" id="FNIB01000021">
    <property type="protein sequence ID" value="SDO51414.1"/>
    <property type="molecule type" value="Genomic_DNA"/>
</dbReference>
<reference evidence="1 2" key="1">
    <citation type="submission" date="2016-10" db="EMBL/GenBank/DDBJ databases">
        <authorList>
            <person name="Varghese N."/>
            <person name="Submissions S."/>
        </authorList>
    </citation>
    <scope>NUCLEOTIDE SEQUENCE [LARGE SCALE GENOMIC DNA]</scope>
    <source>
        <strain evidence="1 2">CGMCC 1.11215</strain>
    </source>
</reference>
<dbReference type="Proteomes" id="UP000199639">
    <property type="component" value="Unassembled WGS sequence"/>
</dbReference>
<sequence>MNGDDMASTRSINTTRRLVVLSAALMVSAVVSGCSVSDVCPTIGWDNTVTVELEGTTSNVSVVELCVDGECSGPAPTQLSPDESVGIDEHSWEISTIMATPENVTIRALSPSKEVLAERDVTLNWVRVGGTEQCGGPAETDPITLTIAS</sequence>
<organism evidence="1 2">
    <name type="scientific">Cryobacterium flavum</name>
    <dbReference type="NCBI Taxonomy" id="1424659"/>
    <lineage>
        <taxon>Bacteria</taxon>
        <taxon>Bacillati</taxon>
        <taxon>Actinomycetota</taxon>
        <taxon>Actinomycetes</taxon>
        <taxon>Micrococcales</taxon>
        <taxon>Microbacteriaceae</taxon>
        <taxon>Cryobacterium</taxon>
    </lineage>
</organism>
<gene>
    <name evidence="1" type="ORF">SAMN05216368_1213</name>
</gene>
<evidence type="ECO:0000313" key="1">
    <source>
        <dbReference type="EMBL" id="SDO51414.1"/>
    </source>
</evidence>
<dbReference type="AlphaFoldDB" id="A0A5E9G405"/>
<protein>
    <submittedName>
        <fullName evidence="1">Uncharacterized protein</fullName>
    </submittedName>
</protein>
<evidence type="ECO:0000313" key="2">
    <source>
        <dbReference type="Proteomes" id="UP000199639"/>
    </source>
</evidence>